<evidence type="ECO:0000313" key="2">
    <source>
        <dbReference type="Proteomes" id="UP000054538"/>
    </source>
</evidence>
<dbReference type="EMBL" id="KN824823">
    <property type="protein sequence ID" value="KIL01046.1"/>
    <property type="molecule type" value="Genomic_DNA"/>
</dbReference>
<dbReference type="Proteomes" id="UP000054538">
    <property type="component" value="Unassembled WGS sequence"/>
</dbReference>
<reference evidence="2" key="2">
    <citation type="submission" date="2015-01" db="EMBL/GenBank/DDBJ databases">
        <title>Evolutionary Origins and Diversification of the Mycorrhizal Mutualists.</title>
        <authorList>
            <consortium name="DOE Joint Genome Institute"/>
            <consortium name="Mycorrhizal Genomics Consortium"/>
            <person name="Kohler A."/>
            <person name="Kuo A."/>
            <person name="Nagy L.G."/>
            <person name="Floudas D."/>
            <person name="Copeland A."/>
            <person name="Barry K.W."/>
            <person name="Cichocki N."/>
            <person name="Veneault-Fourrey C."/>
            <person name="LaButti K."/>
            <person name="Lindquist E.A."/>
            <person name="Lipzen A."/>
            <person name="Lundell T."/>
            <person name="Morin E."/>
            <person name="Murat C."/>
            <person name="Riley R."/>
            <person name="Ohm R."/>
            <person name="Sun H."/>
            <person name="Tunlid A."/>
            <person name="Henrissat B."/>
            <person name="Grigoriev I.V."/>
            <person name="Hibbett D.S."/>
            <person name="Martin F."/>
        </authorList>
    </citation>
    <scope>NUCLEOTIDE SEQUENCE [LARGE SCALE GENOMIC DNA]</scope>
    <source>
        <strain evidence="2">Ve08.2h10</strain>
    </source>
</reference>
<keyword evidence="2" id="KW-1185">Reference proteome</keyword>
<dbReference type="AlphaFoldDB" id="A0A0D0EDF8"/>
<name>A0A0D0EDF8_9AGAM</name>
<evidence type="ECO:0000313" key="1">
    <source>
        <dbReference type="EMBL" id="KIL01046.1"/>
    </source>
</evidence>
<dbReference type="HOGENOM" id="CLU_2813117_0_0_1"/>
<protein>
    <submittedName>
        <fullName evidence="1">Uncharacterized protein</fullName>
    </submittedName>
</protein>
<accession>A0A0D0EDF8</accession>
<proteinExistence type="predicted"/>
<organism evidence="1 2">
    <name type="scientific">Paxillus rubicundulus Ve08.2h10</name>
    <dbReference type="NCBI Taxonomy" id="930991"/>
    <lineage>
        <taxon>Eukaryota</taxon>
        <taxon>Fungi</taxon>
        <taxon>Dikarya</taxon>
        <taxon>Basidiomycota</taxon>
        <taxon>Agaricomycotina</taxon>
        <taxon>Agaricomycetes</taxon>
        <taxon>Agaricomycetidae</taxon>
        <taxon>Boletales</taxon>
        <taxon>Paxilineae</taxon>
        <taxon>Paxillaceae</taxon>
        <taxon>Paxillus</taxon>
    </lineage>
</organism>
<gene>
    <name evidence="1" type="ORF">PAXRUDRAFT_821059</name>
</gene>
<reference evidence="1 2" key="1">
    <citation type="submission" date="2014-04" db="EMBL/GenBank/DDBJ databases">
        <authorList>
            <consortium name="DOE Joint Genome Institute"/>
            <person name="Kuo A."/>
            <person name="Kohler A."/>
            <person name="Jargeat P."/>
            <person name="Nagy L.G."/>
            <person name="Floudas D."/>
            <person name="Copeland A."/>
            <person name="Barry K.W."/>
            <person name="Cichocki N."/>
            <person name="Veneault-Fourrey C."/>
            <person name="LaButti K."/>
            <person name="Lindquist E.A."/>
            <person name="Lipzen A."/>
            <person name="Lundell T."/>
            <person name="Morin E."/>
            <person name="Murat C."/>
            <person name="Sun H."/>
            <person name="Tunlid A."/>
            <person name="Henrissat B."/>
            <person name="Grigoriev I.V."/>
            <person name="Hibbett D.S."/>
            <person name="Martin F."/>
            <person name="Nordberg H.P."/>
            <person name="Cantor M.N."/>
            <person name="Hua S.X."/>
        </authorList>
    </citation>
    <scope>NUCLEOTIDE SEQUENCE [LARGE SCALE GENOMIC DNA]</scope>
    <source>
        <strain evidence="1 2">Ve08.2h10</strain>
    </source>
</reference>
<sequence>MADMNSAVILAEKHDFTGDFLELSQEYGTRRILMTWYERLDLGSTRSMPCALFHCQFPVQAPVIHFA</sequence>
<dbReference type="InParanoid" id="A0A0D0EDF8"/>